<dbReference type="InterPro" id="IPR028098">
    <property type="entry name" value="Glyco_trans_4-like_N"/>
</dbReference>
<dbReference type="GO" id="GO:0016757">
    <property type="term" value="F:glycosyltransferase activity"/>
    <property type="evidence" value="ECO:0007669"/>
    <property type="project" value="InterPro"/>
</dbReference>
<dbReference type="RefSeq" id="WP_013650956.1">
    <property type="nucleotide sequence ID" value="NC_015259.1"/>
</dbReference>
<gene>
    <name evidence="4" type="ordered locus">SL003B_0193</name>
</gene>
<dbReference type="PANTHER" id="PTHR12526">
    <property type="entry name" value="GLYCOSYLTRANSFERASE"/>
    <property type="match status" value="1"/>
</dbReference>
<dbReference type="Proteomes" id="UP000008130">
    <property type="component" value="Chromosome"/>
</dbReference>
<evidence type="ECO:0000256" key="1">
    <source>
        <dbReference type="SAM" id="Phobius"/>
    </source>
</evidence>
<dbReference type="Pfam" id="PF00534">
    <property type="entry name" value="Glycos_transf_1"/>
    <property type="match status" value="1"/>
</dbReference>
<evidence type="ECO:0000313" key="4">
    <source>
        <dbReference type="EMBL" id="ADZ68632.1"/>
    </source>
</evidence>
<evidence type="ECO:0000259" key="3">
    <source>
        <dbReference type="Pfam" id="PF13439"/>
    </source>
</evidence>
<evidence type="ECO:0000259" key="2">
    <source>
        <dbReference type="Pfam" id="PF00534"/>
    </source>
</evidence>
<dbReference type="eggNOG" id="COG0438">
    <property type="taxonomic scope" value="Bacteria"/>
</dbReference>
<keyword evidence="1" id="KW-0472">Membrane</keyword>
<dbReference type="InterPro" id="IPR001296">
    <property type="entry name" value="Glyco_trans_1"/>
</dbReference>
<feature type="domain" description="Glycosyl transferase family 1" evidence="2">
    <location>
        <begin position="188"/>
        <end position="365"/>
    </location>
</feature>
<sequence>MPDPAAPPVILQVIPELDTGGAERTAVDVAAAIVARGWTALVVSEGGRLVGELEAAGAEHIVLPVSSKNPAVLRRNAGHLSALIRSRSVSLIHARSRAPAWSALWAARAAKVPFVTTYHGIYKQTNFFKSLYNSVMARGDAVIANSAYTAHLIAERHPFARDRITVIHRGSDLSALAPEAVGGDRRAALRAAWGISADTRVVLQLARLTAWKGQRVVVDAMAELARRGYPDVVAVMAGDDQGRTGYRAELEARIAAAGLSGRVRLVGHCSDVPAALSLADVAVVTSTEPEAFGRAAVEAQAAGIPVVVSDLGAVPETVLAPPEVDAAARTGWRVPAGDPAALADAIALVLQMDAAQRSALTARARAHVGAHFSVAAMCAATLAVYASLLGLPRG</sequence>
<evidence type="ECO:0000313" key="5">
    <source>
        <dbReference type="Proteomes" id="UP000008130"/>
    </source>
</evidence>
<dbReference type="HOGENOM" id="CLU_009583_0_3_5"/>
<keyword evidence="1" id="KW-0812">Transmembrane</keyword>
<reference evidence="4 5" key="1">
    <citation type="journal article" date="2011" name="J. Bacteriol.">
        <title>Complete genome sequence of Polymorphum gilvum SL003B-26A1T, a crude oil-degrading bacterium from oil-polluted saline soil.</title>
        <authorList>
            <person name="Li S.G."/>
            <person name="Tang Y.Q."/>
            <person name="Nie Y."/>
            <person name="Cai M."/>
            <person name="Wu X.L."/>
        </authorList>
    </citation>
    <scope>NUCLEOTIDE SEQUENCE [LARGE SCALE GENOMIC DNA]</scope>
    <source>
        <strain evidence="5">LMG 25793 / CGMCC 1.9160 / SL003B-26A1</strain>
    </source>
</reference>
<feature type="transmembrane region" description="Helical" evidence="1">
    <location>
        <begin position="368"/>
        <end position="391"/>
    </location>
</feature>
<dbReference type="STRING" id="991905.SL003B_0193"/>
<dbReference type="PANTHER" id="PTHR12526:SF638">
    <property type="entry name" value="SPORE COAT PROTEIN SA"/>
    <property type="match status" value="1"/>
</dbReference>
<dbReference type="EMBL" id="CP002568">
    <property type="protein sequence ID" value="ADZ68632.1"/>
    <property type="molecule type" value="Genomic_DNA"/>
</dbReference>
<protein>
    <submittedName>
        <fullName evidence="4">Glycosyl transferase, group 1 family protein</fullName>
    </submittedName>
</protein>
<keyword evidence="4" id="KW-0808">Transferase</keyword>
<dbReference type="Gene3D" id="3.40.50.2000">
    <property type="entry name" value="Glycogen Phosphorylase B"/>
    <property type="match status" value="2"/>
</dbReference>
<keyword evidence="5" id="KW-1185">Reference proteome</keyword>
<dbReference type="CDD" id="cd03819">
    <property type="entry name" value="GT4_WavL-like"/>
    <property type="match status" value="1"/>
</dbReference>
<organism evidence="4 5">
    <name type="scientific">Polymorphum gilvum (strain LMG 25793 / CGMCC 1.9160 / SL003B-26A1)</name>
    <dbReference type="NCBI Taxonomy" id="991905"/>
    <lineage>
        <taxon>Bacteria</taxon>
        <taxon>Pseudomonadati</taxon>
        <taxon>Pseudomonadota</taxon>
        <taxon>Alphaproteobacteria</taxon>
        <taxon>Rhodobacterales</taxon>
        <taxon>Paracoccaceae</taxon>
        <taxon>Polymorphum</taxon>
    </lineage>
</organism>
<dbReference type="Pfam" id="PF13439">
    <property type="entry name" value="Glyco_transf_4"/>
    <property type="match status" value="1"/>
</dbReference>
<dbReference type="KEGG" id="pgv:SL003B_0193"/>
<accession>F2J097</accession>
<dbReference type="AlphaFoldDB" id="F2J097"/>
<name>F2J097_POLGS</name>
<keyword evidence="1" id="KW-1133">Transmembrane helix</keyword>
<dbReference type="SUPFAM" id="SSF53756">
    <property type="entry name" value="UDP-Glycosyltransferase/glycogen phosphorylase"/>
    <property type="match status" value="1"/>
</dbReference>
<dbReference type="PATRIC" id="fig|991905.3.peg.198"/>
<feature type="domain" description="Glycosyltransferase subfamily 4-like N-terminal" evidence="3">
    <location>
        <begin position="20"/>
        <end position="174"/>
    </location>
</feature>
<proteinExistence type="predicted"/>